<reference evidence="2" key="1">
    <citation type="submission" date="2019-10" db="EMBL/GenBank/DDBJ databases">
        <authorList>
            <person name="Nor Muhammad N."/>
        </authorList>
    </citation>
    <scope>NUCLEOTIDE SEQUENCE</scope>
</reference>
<proteinExistence type="predicted"/>
<feature type="compositionally biased region" description="Basic and acidic residues" evidence="1">
    <location>
        <begin position="274"/>
        <end position="286"/>
    </location>
</feature>
<name>A0A5K1K4S5_9APHY</name>
<evidence type="ECO:0000313" key="2">
    <source>
        <dbReference type="EMBL" id="VWP00775.1"/>
    </source>
</evidence>
<dbReference type="EMBL" id="LR728800">
    <property type="protein sequence ID" value="VWP00775.1"/>
    <property type="molecule type" value="Genomic_DNA"/>
</dbReference>
<evidence type="ECO:0000256" key="1">
    <source>
        <dbReference type="SAM" id="MobiDB-lite"/>
    </source>
</evidence>
<sequence length="299" mass="31476">MDVMGASVVDRKSASPNRVRHGTSETSAATIPSLSSTAHGHHSSLTTLAATEEEKAIPYGKGYEYIESVPPLGPKANRRRSSASTSGLGQLTPIESIPEPPPSAGTQGRLRSKSASQSHRALALAKLDGGDRPYPPSHRPRRSIDASPMTMPVGSPYDMGFVPPPANRASSGGRRATRKPVPALDSGDLPVSMSPSSSPTSTSPLSRGQSLASTVTMVSTLQPHPQPPASRSRDSPSPSPSPSPAQRLRPPSQAAPTRSRSREDLEAAGVELPTLDHKSSFGDRPVHYLIPDLPPPQRQ</sequence>
<gene>
    <name evidence="2" type="primary">J9VNH2</name>
</gene>
<feature type="compositionally biased region" description="Low complexity" evidence="1">
    <location>
        <begin position="189"/>
        <end position="206"/>
    </location>
</feature>
<dbReference type="AlphaFoldDB" id="A0A5K1K4S5"/>
<feature type="region of interest" description="Disordered" evidence="1">
    <location>
        <begin position="63"/>
        <end position="299"/>
    </location>
</feature>
<feature type="region of interest" description="Disordered" evidence="1">
    <location>
        <begin position="1"/>
        <end position="51"/>
    </location>
</feature>
<feature type="compositionally biased region" description="Polar residues" evidence="1">
    <location>
        <begin position="207"/>
        <end position="223"/>
    </location>
</feature>
<protein>
    <submittedName>
        <fullName evidence="2">FAD-binding FR-type domain-containing protein</fullName>
    </submittedName>
</protein>
<organism evidence="2">
    <name type="scientific">Ganoderma boninense</name>
    <dbReference type="NCBI Taxonomy" id="34458"/>
    <lineage>
        <taxon>Eukaryota</taxon>
        <taxon>Fungi</taxon>
        <taxon>Dikarya</taxon>
        <taxon>Basidiomycota</taxon>
        <taxon>Agaricomycotina</taxon>
        <taxon>Agaricomycetes</taxon>
        <taxon>Polyporales</taxon>
        <taxon>Polyporaceae</taxon>
        <taxon>Ganoderma</taxon>
    </lineage>
</organism>
<accession>A0A5K1K4S5</accession>
<feature type="compositionally biased region" description="Polar residues" evidence="1">
    <location>
        <begin position="24"/>
        <end position="49"/>
    </location>
</feature>